<dbReference type="AlphaFoldDB" id="A0A089XGG5"/>
<organism evidence="1 2">
    <name type="scientific">Streptomyces glaucescens</name>
    <dbReference type="NCBI Taxonomy" id="1907"/>
    <lineage>
        <taxon>Bacteria</taxon>
        <taxon>Bacillati</taxon>
        <taxon>Actinomycetota</taxon>
        <taxon>Actinomycetes</taxon>
        <taxon>Kitasatosporales</taxon>
        <taxon>Streptomycetaceae</taxon>
        <taxon>Streptomyces</taxon>
    </lineage>
</organism>
<protein>
    <submittedName>
        <fullName evidence="1">Uncharacterized protein</fullName>
    </submittedName>
</protein>
<evidence type="ECO:0000313" key="1">
    <source>
        <dbReference type="EMBL" id="AIS01002.1"/>
    </source>
</evidence>
<dbReference type="KEGG" id="sgu:SGLAU_25320"/>
<sequence>MEAHRRRLGHVLACLADELAETHEEWRRSMLRELGVSPSGHVDTEDLAMELLGISLDRLRRPLRALSRAQHQPGKACTLLHHAACCAWVCEKPWVAVDGAALFARERDTPQPRIVHIPCSEHLTLQLYVRRAATRAEWRMVPLAASDGETDPETGLPTRLLQAIRAELLQNVAPVDPDDAENVRDIWERKHAKALENVSDIVLVLPADASDLDATFFEQLKASFPSCVFAMSSREPPRGIKGSRLLVSLTESLGQQDEEKAAEDFTDQVQALGERVAGGGWRGRAAGDLNPVDR</sequence>
<evidence type="ECO:0000313" key="2">
    <source>
        <dbReference type="Proteomes" id="UP000029482"/>
    </source>
</evidence>
<proteinExistence type="predicted"/>
<reference evidence="2" key="1">
    <citation type="journal article" date="2015" name="J. Biotechnol.">
        <title>Complete genome sequence of the actinobacterium Streptomyces glaucescens GLA.O (DSM 40922) consisting of a linear chromosome and one linear plasmid.</title>
        <authorList>
            <person name="Ortseifen V."/>
            <person name="Winkler A."/>
            <person name="Albersmeier A."/>
            <person name="Wendler S."/>
            <person name="Puhler A."/>
            <person name="Kalinowski J."/>
            <person name="Ruckert C."/>
        </authorList>
    </citation>
    <scope>NUCLEOTIDE SEQUENCE [LARGE SCALE GENOMIC DNA]</scope>
    <source>
        <strain evidence="2">DSM 40922 / GLA O</strain>
    </source>
</reference>
<dbReference type="HOGENOM" id="CLU_946346_0_0_11"/>
<gene>
    <name evidence="1" type="ORF">SGLAU_25320</name>
</gene>
<keyword evidence="2" id="KW-1185">Reference proteome</keyword>
<dbReference type="Proteomes" id="UP000029482">
    <property type="component" value="Chromosome"/>
</dbReference>
<dbReference type="EMBL" id="CP009438">
    <property type="protein sequence ID" value="AIS01002.1"/>
    <property type="molecule type" value="Genomic_DNA"/>
</dbReference>
<name>A0A089XGG5_STRGA</name>
<accession>A0A089XGG5</accession>